<dbReference type="InterPro" id="IPR012349">
    <property type="entry name" value="Split_barrel_FMN-bd"/>
</dbReference>
<organism evidence="2 3">
    <name type="scientific">Luteitalea pratensis</name>
    <dbReference type="NCBI Taxonomy" id="1855912"/>
    <lineage>
        <taxon>Bacteria</taxon>
        <taxon>Pseudomonadati</taxon>
        <taxon>Acidobacteriota</taxon>
        <taxon>Vicinamibacteria</taxon>
        <taxon>Vicinamibacterales</taxon>
        <taxon>Vicinamibacteraceae</taxon>
        <taxon>Luteitalea</taxon>
    </lineage>
</organism>
<dbReference type="KEGG" id="abac:LuPra_03907"/>
<dbReference type="AlphaFoldDB" id="A0A143PRA8"/>
<reference evidence="3" key="2">
    <citation type="submission" date="2016-04" db="EMBL/GenBank/DDBJ databases">
        <title>First Complete Genome Sequence of a Subdivision 6 Acidobacterium.</title>
        <authorList>
            <person name="Huang S."/>
            <person name="Vieira S."/>
            <person name="Bunk B."/>
            <person name="Riedel T."/>
            <person name="Sproeer C."/>
            <person name="Overmann J."/>
        </authorList>
    </citation>
    <scope>NUCLEOTIDE SEQUENCE [LARGE SCALE GENOMIC DNA]</scope>
    <source>
        <strain evidence="3">DSM 100886 HEG_-6_39</strain>
    </source>
</reference>
<dbReference type="Proteomes" id="UP000076079">
    <property type="component" value="Chromosome"/>
</dbReference>
<dbReference type="OrthoDB" id="9795235at2"/>
<name>A0A143PRA8_LUTPR</name>
<dbReference type="EMBL" id="CP015136">
    <property type="protein sequence ID" value="AMY10668.1"/>
    <property type="molecule type" value="Genomic_DNA"/>
</dbReference>
<evidence type="ECO:0000313" key="3">
    <source>
        <dbReference type="Proteomes" id="UP000076079"/>
    </source>
</evidence>
<dbReference type="PANTHER" id="PTHR34818:SF1">
    <property type="entry name" value="PROTEIN BLI-3"/>
    <property type="match status" value="1"/>
</dbReference>
<protein>
    <submittedName>
        <fullName evidence="2">PPOX class probable F420-dependent enzyme</fullName>
    </submittedName>
</protein>
<accession>A0A143PRA8</accession>
<gene>
    <name evidence="2" type="ORF">LuPra_03907</name>
</gene>
<dbReference type="SUPFAM" id="SSF50475">
    <property type="entry name" value="FMN-binding split barrel"/>
    <property type="match status" value="1"/>
</dbReference>
<dbReference type="Pfam" id="PF16242">
    <property type="entry name" value="Pyrid_ox_like"/>
    <property type="match status" value="1"/>
</dbReference>
<proteinExistence type="predicted"/>
<reference evidence="2 3" key="1">
    <citation type="journal article" date="2016" name="Genome Announc.">
        <title>First Complete Genome Sequence of a Subdivision 6 Acidobacterium Strain.</title>
        <authorList>
            <person name="Huang S."/>
            <person name="Vieira S."/>
            <person name="Bunk B."/>
            <person name="Riedel T."/>
            <person name="Sproer C."/>
            <person name="Overmann J."/>
        </authorList>
    </citation>
    <scope>NUCLEOTIDE SEQUENCE [LARGE SCALE GENOMIC DNA]</scope>
    <source>
        <strain evidence="3">DSM 100886 HEG_-6_39</strain>
    </source>
</reference>
<dbReference type="RefSeq" id="WP_110172282.1">
    <property type="nucleotide sequence ID" value="NZ_CP015136.1"/>
</dbReference>
<dbReference type="InterPro" id="IPR038725">
    <property type="entry name" value="YdaG_split_barrel_FMN-bd"/>
</dbReference>
<sequence>MTTELDTFYEMVEEIGVAMMTTRRPDGHLESRAMANQKRAAGADLWFVTAEGTGKLRSLEADPHINLSYYKDRTREWISVSGQATISRDRRKIRELYAPDWKMWFPDDGDARHGTPEDPRLVLIGVEIHGAVFLEVNKPQPVVLYELMKGWLTGTEPELGTMHTLKP</sequence>
<keyword evidence="3" id="KW-1185">Reference proteome</keyword>
<dbReference type="PANTHER" id="PTHR34818">
    <property type="entry name" value="PROTEIN BLI-3"/>
    <property type="match status" value="1"/>
</dbReference>
<evidence type="ECO:0000259" key="1">
    <source>
        <dbReference type="Pfam" id="PF16242"/>
    </source>
</evidence>
<feature type="domain" description="General stress protein FMN-binding split barrel" evidence="1">
    <location>
        <begin position="5"/>
        <end position="158"/>
    </location>
</feature>
<dbReference type="STRING" id="1855912.LuPra_03907"/>
<dbReference type="Gene3D" id="2.30.110.10">
    <property type="entry name" value="Electron Transport, Fmn-binding Protein, Chain A"/>
    <property type="match status" value="1"/>
</dbReference>
<dbReference type="InterPro" id="IPR052917">
    <property type="entry name" value="Stress-Dev_Protein"/>
</dbReference>
<evidence type="ECO:0000313" key="2">
    <source>
        <dbReference type="EMBL" id="AMY10668.1"/>
    </source>
</evidence>